<sequence>MDTSLINTSYHHLCHAFMDSMRFSDPPSFIPKTDNPDSERDKINDQKQQKIQPLEQFEGKPVDIEKYTSKSGTKSNDTKYSSIEEDYEFQDYSLSYNPIPRTKYDFLFAVKNDKQEEKIDSEGKFYQPVIAFRGVFKDRIFFFYGTSLFVVSMYGDISPASLTIMPYCYCPYYHFVKFRDPIGWREKKIVKEMLKYFSKDSIYQKKPVLYSHWADVGLPCYGIESAHYYPDCFIPMGDVIPQTYD</sequence>
<evidence type="ECO:0000313" key="2">
    <source>
        <dbReference type="EMBL" id="EAY02975.1"/>
    </source>
</evidence>
<dbReference type="VEuPathDB" id="TrichDB:TVAGG3_1021720"/>
<evidence type="ECO:0000313" key="3">
    <source>
        <dbReference type="Proteomes" id="UP000001542"/>
    </source>
</evidence>
<evidence type="ECO:0000256" key="1">
    <source>
        <dbReference type="SAM" id="MobiDB-lite"/>
    </source>
</evidence>
<accession>A2EWM1</accession>
<proteinExistence type="predicted"/>
<dbReference type="InParanoid" id="A2EWM1"/>
<dbReference type="AlphaFoldDB" id="A2EWM1"/>
<dbReference type="KEGG" id="tva:4760815"/>
<dbReference type="RefSeq" id="XP_001315198.1">
    <property type="nucleotide sequence ID" value="XM_001315163.1"/>
</dbReference>
<protein>
    <submittedName>
        <fullName evidence="2">Uncharacterized protein</fullName>
    </submittedName>
</protein>
<reference evidence="2" key="1">
    <citation type="submission" date="2006-10" db="EMBL/GenBank/DDBJ databases">
        <authorList>
            <person name="Amadeo P."/>
            <person name="Zhao Q."/>
            <person name="Wortman J."/>
            <person name="Fraser-Liggett C."/>
            <person name="Carlton J."/>
        </authorList>
    </citation>
    <scope>NUCLEOTIDE SEQUENCE</scope>
    <source>
        <strain evidence="2">G3</strain>
    </source>
</reference>
<reference evidence="2" key="2">
    <citation type="journal article" date="2007" name="Science">
        <title>Draft genome sequence of the sexually transmitted pathogen Trichomonas vaginalis.</title>
        <authorList>
            <person name="Carlton J.M."/>
            <person name="Hirt R.P."/>
            <person name="Silva J.C."/>
            <person name="Delcher A.L."/>
            <person name="Schatz M."/>
            <person name="Zhao Q."/>
            <person name="Wortman J.R."/>
            <person name="Bidwell S.L."/>
            <person name="Alsmark U.C.M."/>
            <person name="Besteiro S."/>
            <person name="Sicheritz-Ponten T."/>
            <person name="Noel C.J."/>
            <person name="Dacks J.B."/>
            <person name="Foster P.G."/>
            <person name="Simillion C."/>
            <person name="Van de Peer Y."/>
            <person name="Miranda-Saavedra D."/>
            <person name="Barton G.J."/>
            <person name="Westrop G.D."/>
            <person name="Mueller S."/>
            <person name="Dessi D."/>
            <person name="Fiori P.L."/>
            <person name="Ren Q."/>
            <person name="Paulsen I."/>
            <person name="Zhang H."/>
            <person name="Bastida-Corcuera F.D."/>
            <person name="Simoes-Barbosa A."/>
            <person name="Brown M.T."/>
            <person name="Hayes R.D."/>
            <person name="Mukherjee M."/>
            <person name="Okumura C.Y."/>
            <person name="Schneider R."/>
            <person name="Smith A.J."/>
            <person name="Vanacova S."/>
            <person name="Villalvazo M."/>
            <person name="Haas B.J."/>
            <person name="Pertea M."/>
            <person name="Feldblyum T.V."/>
            <person name="Utterback T.R."/>
            <person name="Shu C.L."/>
            <person name="Osoegawa K."/>
            <person name="de Jong P.J."/>
            <person name="Hrdy I."/>
            <person name="Horvathova L."/>
            <person name="Zubacova Z."/>
            <person name="Dolezal P."/>
            <person name="Malik S.B."/>
            <person name="Logsdon J.M. Jr."/>
            <person name="Henze K."/>
            <person name="Gupta A."/>
            <person name="Wang C.C."/>
            <person name="Dunne R.L."/>
            <person name="Upcroft J.A."/>
            <person name="Upcroft P."/>
            <person name="White O."/>
            <person name="Salzberg S.L."/>
            <person name="Tang P."/>
            <person name="Chiu C.-H."/>
            <person name="Lee Y.-S."/>
            <person name="Embley T.M."/>
            <person name="Coombs G.H."/>
            <person name="Mottram J.C."/>
            <person name="Tachezy J."/>
            <person name="Fraser-Liggett C.M."/>
            <person name="Johnson P.J."/>
        </authorList>
    </citation>
    <scope>NUCLEOTIDE SEQUENCE [LARGE SCALE GENOMIC DNA]</scope>
    <source>
        <strain evidence="2">G3</strain>
    </source>
</reference>
<gene>
    <name evidence="2" type="ORF">TVAG_337750</name>
</gene>
<keyword evidence="3" id="KW-1185">Reference proteome</keyword>
<dbReference type="VEuPathDB" id="TrichDB:TVAG_337750"/>
<organism evidence="2 3">
    <name type="scientific">Trichomonas vaginalis (strain ATCC PRA-98 / G3)</name>
    <dbReference type="NCBI Taxonomy" id="412133"/>
    <lineage>
        <taxon>Eukaryota</taxon>
        <taxon>Metamonada</taxon>
        <taxon>Parabasalia</taxon>
        <taxon>Trichomonadida</taxon>
        <taxon>Trichomonadidae</taxon>
        <taxon>Trichomonas</taxon>
    </lineage>
</organism>
<feature type="compositionally biased region" description="Basic and acidic residues" evidence="1">
    <location>
        <begin position="34"/>
        <end position="48"/>
    </location>
</feature>
<dbReference type="EMBL" id="DS113519">
    <property type="protein sequence ID" value="EAY02975.1"/>
    <property type="molecule type" value="Genomic_DNA"/>
</dbReference>
<feature type="region of interest" description="Disordered" evidence="1">
    <location>
        <begin position="26"/>
        <end position="55"/>
    </location>
</feature>
<dbReference type="Proteomes" id="UP000001542">
    <property type="component" value="Unassembled WGS sequence"/>
</dbReference>
<name>A2EWM1_TRIV3</name>